<evidence type="ECO:0000313" key="6">
    <source>
        <dbReference type="Proteomes" id="UP000000709"/>
    </source>
</evidence>
<dbReference type="InterPro" id="IPR007274">
    <property type="entry name" value="Cop_transporter"/>
</dbReference>
<accession>G3ATD1</accession>
<dbReference type="Proteomes" id="UP000000709">
    <property type="component" value="Unassembled WGS sequence"/>
</dbReference>
<protein>
    <recommendedName>
        <fullName evidence="4">Copper transport protein</fullName>
    </recommendedName>
</protein>
<keyword evidence="4" id="KW-0813">Transport</keyword>
<feature type="transmembrane region" description="Helical" evidence="4">
    <location>
        <begin position="105"/>
        <end position="122"/>
    </location>
</feature>
<dbReference type="EMBL" id="GL996504">
    <property type="protein sequence ID" value="EGW30894.1"/>
    <property type="molecule type" value="Genomic_DNA"/>
</dbReference>
<keyword evidence="6" id="KW-1185">Reference proteome</keyword>
<keyword evidence="1 4" id="KW-0812">Transmembrane</keyword>
<feature type="transmembrane region" description="Helical" evidence="4">
    <location>
        <begin position="51"/>
        <end position="71"/>
    </location>
</feature>
<dbReference type="KEGG" id="spaa:SPAPADRAFT_62803"/>
<dbReference type="AlphaFoldDB" id="G3ATD1"/>
<comment type="subcellular location">
    <subcellularLocation>
        <location evidence="4">Membrane</location>
        <topology evidence="4">Multi-pass membrane protein</topology>
    </subcellularLocation>
</comment>
<organism evidence="6">
    <name type="scientific">Spathaspora passalidarum (strain NRRL Y-27907 / 11-Y1)</name>
    <dbReference type="NCBI Taxonomy" id="619300"/>
    <lineage>
        <taxon>Eukaryota</taxon>
        <taxon>Fungi</taxon>
        <taxon>Dikarya</taxon>
        <taxon>Ascomycota</taxon>
        <taxon>Saccharomycotina</taxon>
        <taxon>Pichiomycetes</taxon>
        <taxon>Debaryomycetaceae</taxon>
        <taxon>Spathaspora</taxon>
    </lineage>
</organism>
<name>G3ATD1_SPAPN</name>
<proteinExistence type="inferred from homology"/>
<dbReference type="GO" id="GO:0005375">
    <property type="term" value="F:copper ion transmembrane transporter activity"/>
    <property type="evidence" value="ECO:0007669"/>
    <property type="project" value="UniProtKB-UniRule"/>
</dbReference>
<dbReference type="FunCoup" id="G3ATD1">
    <property type="interactions" value="541"/>
</dbReference>
<keyword evidence="3 4" id="KW-0472">Membrane</keyword>
<dbReference type="HOGENOM" id="CLU_079690_4_0_1"/>
<dbReference type="GeneID" id="18874470"/>
<keyword evidence="4" id="KW-0406">Ion transport</keyword>
<dbReference type="PANTHER" id="PTHR12483:SF115">
    <property type="entry name" value="COPPER TRANSPORT PROTEIN"/>
    <property type="match status" value="1"/>
</dbReference>
<evidence type="ECO:0000313" key="5">
    <source>
        <dbReference type="EMBL" id="EGW30894.1"/>
    </source>
</evidence>
<dbReference type="OrthoDB" id="161814at2759"/>
<evidence type="ECO:0000256" key="4">
    <source>
        <dbReference type="RuleBase" id="RU367022"/>
    </source>
</evidence>
<dbReference type="RefSeq" id="XP_007376927.1">
    <property type="nucleotide sequence ID" value="XM_007376865.1"/>
</dbReference>
<dbReference type="InParanoid" id="G3ATD1"/>
<dbReference type="GO" id="GO:0000329">
    <property type="term" value="C:fungal-type vacuole membrane"/>
    <property type="evidence" value="ECO:0007669"/>
    <property type="project" value="TreeGrafter"/>
</dbReference>
<sequence length="159" mass="18474">MDHSMMDHSGHAGHPMPDMPPMDDMCSMNMIFTWDWKNTCVVFNWWHIKTYYGFIFTLFAIVLLGMGYEFVRAWFSCWEKAYFARLATPTNQTSQSLRNFRLSRGVLYGFQVWYSFMLMLVFMTYNGWLMIAVAVGAGIGNYLWGTTTESGSVRAMSCH</sequence>
<evidence type="ECO:0000256" key="1">
    <source>
        <dbReference type="ARBA" id="ARBA00022692"/>
    </source>
</evidence>
<dbReference type="OMA" id="AKTVACH"/>
<dbReference type="Pfam" id="PF04145">
    <property type="entry name" value="Ctr"/>
    <property type="match status" value="1"/>
</dbReference>
<reference evidence="5 6" key="1">
    <citation type="journal article" date="2011" name="Proc. Natl. Acad. Sci. U.S.A.">
        <title>Comparative genomics of xylose-fermenting fungi for enhanced biofuel production.</title>
        <authorList>
            <person name="Wohlbach D.J."/>
            <person name="Kuo A."/>
            <person name="Sato T.K."/>
            <person name="Potts K.M."/>
            <person name="Salamov A.A."/>
            <person name="LaButti K.M."/>
            <person name="Sun H."/>
            <person name="Clum A."/>
            <person name="Pangilinan J.L."/>
            <person name="Lindquist E.A."/>
            <person name="Lucas S."/>
            <person name="Lapidus A."/>
            <person name="Jin M."/>
            <person name="Gunawan C."/>
            <person name="Balan V."/>
            <person name="Dale B.E."/>
            <person name="Jeffries T.W."/>
            <person name="Zinkel R."/>
            <person name="Barry K.W."/>
            <person name="Grigoriev I.V."/>
            <person name="Gasch A.P."/>
        </authorList>
    </citation>
    <scope>NUCLEOTIDE SEQUENCE [LARGE SCALE GENOMIC DNA]</scope>
    <source>
        <strain evidence="6">NRRL Y-27907 / 11-Y1</strain>
    </source>
</reference>
<keyword evidence="2 4" id="KW-1133">Transmembrane helix</keyword>
<keyword evidence="4" id="KW-0187">Copper transport</keyword>
<feature type="transmembrane region" description="Helical" evidence="4">
    <location>
        <begin position="128"/>
        <end position="144"/>
    </location>
</feature>
<evidence type="ECO:0000256" key="3">
    <source>
        <dbReference type="ARBA" id="ARBA00023136"/>
    </source>
</evidence>
<dbReference type="STRING" id="619300.G3ATD1"/>
<keyword evidence="4" id="KW-0186">Copper</keyword>
<dbReference type="eggNOG" id="KOG3386">
    <property type="taxonomic scope" value="Eukaryota"/>
</dbReference>
<dbReference type="PANTHER" id="PTHR12483">
    <property type="entry name" value="SOLUTE CARRIER FAMILY 31 COPPER TRANSPORTERS"/>
    <property type="match status" value="1"/>
</dbReference>
<gene>
    <name evidence="5" type="ORF">SPAPADRAFT_62803</name>
</gene>
<evidence type="ECO:0000256" key="2">
    <source>
        <dbReference type="ARBA" id="ARBA00022989"/>
    </source>
</evidence>
<comment type="similarity">
    <text evidence="4">Belongs to the copper transporter (Ctr) (TC 1.A.56) family. SLC31A subfamily.</text>
</comment>